<evidence type="ECO:0000313" key="1">
    <source>
        <dbReference type="EMBL" id="RBW69024.1"/>
    </source>
</evidence>
<evidence type="ECO:0000313" key="2">
    <source>
        <dbReference type="Proteomes" id="UP000253314"/>
    </source>
</evidence>
<dbReference type="OrthoDB" id="1684419at2"/>
<protein>
    <recommendedName>
        <fullName evidence="3">DUF1450 domain-containing protein</fullName>
    </recommendedName>
</protein>
<dbReference type="Pfam" id="PF07293">
    <property type="entry name" value="DUF1450"/>
    <property type="match status" value="1"/>
</dbReference>
<dbReference type="Proteomes" id="UP000253314">
    <property type="component" value="Unassembled WGS sequence"/>
</dbReference>
<proteinExistence type="predicted"/>
<dbReference type="AlphaFoldDB" id="A0A366XXZ8"/>
<dbReference type="InterPro" id="IPR009910">
    <property type="entry name" value="DUF1450"/>
</dbReference>
<name>A0A366XXZ8_9BACI</name>
<dbReference type="EMBL" id="QOCW01000014">
    <property type="protein sequence ID" value="RBW69024.1"/>
    <property type="molecule type" value="Genomic_DNA"/>
</dbReference>
<gene>
    <name evidence="1" type="ORF">DS031_13895</name>
</gene>
<comment type="caution">
    <text evidence="1">The sequence shown here is derived from an EMBL/GenBank/DDBJ whole genome shotgun (WGS) entry which is preliminary data.</text>
</comment>
<accession>A0A366XXZ8</accession>
<evidence type="ECO:0008006" key="3">
    <source>
        <dbReference type="Google" id="ProtNLM"/>
    </source>
</evidence>
<sequence>MMACTVKFCSSNYINGSYEIKEIAEKNPEIIVEEDYCLGNCGQCMTESFAVVNQTPVAIEKYEELLKKIEAK</sequence>
<reference evidence="1 2" key="1">
    <citation type="submission" date="2018-07" db="EMBL/GenBank/DDBJ databases">
        <title>Lottiidibacillus patelloidae gen. nov., sp. nov., isolated from the intestinal tract of a marine limpet and the reclassification of B. taeanensis BH030017T, B. algicola KMM 3737T and B. hwajinpoensis SW-72T as genus Lottiidibacillus.</title>
        <authorList>
            <person name="Liu R."/>
            <person name="Huang Z."/>
        </authorList>
    </citation>
    <scope>NUCLEOTIDE SEQUENCE [LARGE SCALE GENOMIC DNA]</scope>
    <source>
        <strain evidence="1 2">BH030017</strain>
    </source>
</reference>
<keyword evidence="2" id="KW-1185">Reference proteome</keyword>
<organism evidence="1 2">
    <name type="scientific">Bacillus taeanensis</name>
    <dbReference type="NCBI Taxonomy" id="273032"/>
    <lineage>
        <taxon>Bacteria</taxon>
        <taxon>Bacillati</taxon>
        <taxon>Bacillota</taxon>
        <taxon>Bacilli</taxon>
        <taxon>Bacillales</taxon>
        <taxon>Bacillaceae</taxon>
        <taxon>Bacillus</taxon>
    </lineage>
</organism>